<dbReference type="Proteomes" id="UP000183210">
    <property type="component" value="Unassembled WGS sequence"/>
</dbReference>
<protein>
    <submittedName>
        <fullName evidence="1">Uncharacterized protein</fullName>
    </submittedName>
</protein>
<proteinExistence type="predicted"/>
<evidence type="ECO:0000313" key="1">
    <source>
        <dbReference type="EMBL" id="SER35640.1"/>
    </source>
</evidence>
<sequence length="83" mass="9201">MLTEHEFREALGISVPVKKKPAYQPGPSIRVTLSVRKPDGGLPIRFVDTYPTMSELLATIEVQKKARASGLIPWAVLSIERIT</sequence>
<accession>A0A9X8MH07</accession>
<dbReference type="AlphaFoldDB" id="A0A9X8MH07"/>
<gene>
    <name evidence="1" type="ORF">SAMN05216409_11819</name>
</gene>
<dbReference type="RefSeq" id="WP_074829552.1">
    <property type="nucleotide sequence ID" value="NZ_FOEV01000018.1"/>
</dbReference>
<reference evidence="1 2" key="1">
    <citation type="submission" date="2016-10" db="EMBL/GenBank/DDBJ databases">
        <authorList>
            <person name="Varghese N."/>
            <person name="Submissions S."/>
        </authorList>
    </citation>
    <scope>NUCLEOTIDE SEQUENCE [LARGE SCALE GENOMIC DNA]</scope>
    <source>
        <strain evidence="1 2">LMG 21974</strain>
    </source>
</reference>
<evidence type="ECO:0000313" key="2">
    <source>
        <dbReference type="Proteomes" id="UP000183210"/>
    </source>
</evidence>
<dbReference type="GeneID" id="300268696"/>
<dbReference type="EMBL" id="FOEV01000018">
    <property type="protein sequence ID" value="SER35640.1"/>
    <property type="molecule type" value="Genomic_DNA"/>
</dbReference>
<organism evidence="1 2">
    <name type="scientific">Pseudomonas lutea</name>
    <dbReference type="NCBI Taxonomy" id="243924"/>
    <lineage>
        <taxon>Bacteria</taxon>
        <taxon>Pseudomonadati</taxon>
        <taxon>Pseudomonadota</taxon>
        <taxon>Gammaproteobacteria</taxon>
        <taxon>Pseudomonadales</taxon>
        <taxon>Pseudomonadaceae</taxon>
        <taxon>Pseudomonas</taxon>
    </lineage>
</organism>
<comment type="caution">
    <text evidence="1">The sequence shown here is derived from an EMBL/GenBank/DDBJ whole genome shotgun (WGS) entry which is preliminary data.</text>
</comment>
<name>A0A9X8MH07_9PSED</name>